<evidence type="ECO:0000313" key="1">
    <source>
        <dbReference type="EMBL" id="KKK94016.1"/>
    </source>
</evidence>
<reference evidence="1" key="1">
    <citation type="journal article" date="2015" name="Nature">
        <title>Complex archaea that bridge the gap between prokaryotes and eukaryotes.</title>
        <authorList>
            <person name="Spang A."/>
            <person name="Saw J.H."/>
            <person name="Jorgensen S.L."/>
            <person name="Zaremba-Niedzwiedzka K."/>
            <person name="Martijn J."/>
            <person name="Lind A.E."/>
            <person name="van Eijk R."/>
            <person name="Schleper C."/>
            <person name="Guy L."/>
            <person name="Ettema T.J."/>
        </authorList>
    </citation>
    <scope>NUCLEOTIDE SEQUENCE</scope>
</reference>
<dbReference type="EMBL" id="LAZR01047528">
    <property type="protein sequence ID" value="KKK94016.1"/>
    <property type="molecule type" value="Genomic_DNA"/>
</dbReference>
<protein>
    <submittedName>
        <fullName evidence="1">Uncharacterized protein</fullName>
    </submittedName>
</protein>
<accession>A0A0F9CBC8</accession>
<proteinExistence type="predicted"/>
<dbReference type="AlphaFoldDB" id="A0A0F9CBC8"/>
<sequence length="66" mass="7670">MKLEDIPDKELDNDLIDSLKDIKDCTRALAFGITHCNSGLVLERLNRNKQFVKTITSEIKRRRRIA</sequence>
<gene>
    <name evidence="1" type="ORF">LCGC14_2687120</name>
</gene>
<organism evidence="1">
    <name type="scientific">marine sediment metagenome</name>
    <dbReference type="NCBI Taxonomy" id="412755"/>
    <lineage>
        <taxon>unclassified sequences</taxon>
        <taxon>metagenomes</taxon>
        <taxon>ecological metagenomes</taxon>
    </lineage>
</organism>
<feature type="non-terminal residue" evidence="1">
    <location>
        <position position="1"/>
    </location>
</feature>
<comment type="caution">
    <text evidence="1">The sequence shown here is derived from an EMBL/GenBank/DDBJ whole genome shotgun (WGS) entry which is preliminary data.</text>
</comment>
<name>A0A0F9CBC8_9ZZZZ</name>